<dbReference type="RefSeq" id="WP_112144044.1">
    <property type="nucleotide sequence ID" value="NZ_PGTO01000005.1"/>
</dbReference>
<sequence length="98" mass="10467">MMARIPQTEQAEIIALRGLAWLLSDSERAERFLTTTGCDASTLRQRAGDPALLGFVLDALLGDEAALVDFAAWAEVGATEVSRARALLPGAMPDFHAP</sequence>
<keyword evidence="2" id="KW-1185">Reference proteome</keyword>
<reference evidence="1 2" key="1">
    <citation type="submission" date="2017-11" db="EMBL/GenBank/DDBJ databases">
        <title>Draft genome sequence of magnetotactic bacterium Magnetospirillum kuznetsovii LBB-42.</title>
        <authorList>
            <person name="Grouzdev D.S."/>
            <person name="Rysina M.S."/>
            <person name="Baslerov R.V."/>
            <person name="Koziaeva V."/>
        </authorList>
    </citation>
    <scope>NUCLEOTIDE SEQUENCE [LARGE SCALE GENOMIC DNA]</scope>
    <source>
        <strain evidence="1 2">LBB-42</strain>
    </source>
</reference>
<protein>
    <submittedName>
        <fullName evidence="1">DUF3572 domain-containing protein</fullName>
    </submittedName>
</protein>
<dbReference type="OrthoDB" id="7356934at2"/>
<dbReference type="Pfam" id="PF12096">
    <property type="entry name" value="DUF3572"/>
    <property type="match status" value="1"/>
</dbReference>
<evidence type="ECO:0000313" key="1">
    <source>
        <dbReference type="EMBL" id="RAU22344.1"/>
    </source>
</evidence>
<comment type="caution">
    <text evidence="1">The sequence shown here is derived from an EMBL/GenBank/DDBJ whole genome shotgun (WGS) entry which is preliminary data.</text>
</comment>
<evidence type="ECO:0000313" key="2">
    <source>
        <dbReference type="Proteomes" id="UP000251075"/>
    </source>
</evidence>
<dbReference type="Proteomes" id="UP000251075">
    <property type="component" value="Unassembled WGS sequence"/>
</dbReference>
<accession>A0A364NZ40</accession>
<dbReference type="InterPro" id="IPR021955">
    <property type="entry name" value="DUF3572"/>
</dbReference>
<proteinExistence type="predicted"/>
<dbReference type="AlphaFoldDB" id="A0A364NZ40"/>
<name>A0A364NZ40_9PROT</name>
<dbReference type="EMBL" id="PGTO01000005">
    <property type="protein sequence ID" value="RAU22344.1"/>
    <property type="molecule type" value="Genomic_DNA"/>
</dbReference>
<organism evidence="1 2">
    <name type="scientific">Paramagnetospirillum kuznetsovii</name>
    <dbReference type="NCBI Taxonomy" id="2053833"/>
    <lineage>
        <taxon>Bacteria</taxon>
        <taxon>Pseudomonadati</taxon>
        <taxon>Pseudomonadota</taxon>
        <taxon>Alphaproteobacteria</taxon>
        <taxon>Rhodospirillales</taxon>
        <taxon>Magnetospirillaceae</taxon>
        <taxon>Paramagnetospirillum</taxon>
    </lineage>
</organism>
<gene>
    <name evidence="1" type="ORF">CU669_09515</name>
</gene>